<keyword evidence="2" id="KW-1185">Reference proteome</keyword>
<dbReference type="RefSeq" id="WP_304384916.1">
    <property type="nucleotide sequence ID" value="NZ_JAUPBL010000022.1"/>
</dbReference>
<gene>
    <name evidence="1" type="ORF">Q5M86_01275</name>
</gene>
<reference evidence="1" key="1">
    <citation type="submission" date="2023-07" db="EMBL/GenBank/DDBJ databases">
        <title>Mucosal microbiota of week-old chicken and adult hens.</title>
        <authorList>
            <person name="Volf J."/>
            <person name="Karasova D."/>
            <person name="Crhanova M."/>
            <person name="Faldynova M."/>
            <person name="Prikrylova H."/>
            <person name="Zeman M."/>
            <person name="Babak V."/>
            <person name="Rajova J."/>
            <person name="Rychlik I."/>
        </authorList>
    </citation>
    <scope>NUCLEOTIDE SEQUENCE</scope>
    <source>
        <strain evidence="1">ET902</strain>
    </source>
</reference>
<protein>
    <submittedName>
        <fullName evidence="1">Uncharacterized protein</fullName>
    </submittedName>
</protein>
<accession>A0ABT8YW84</accession>
<dbReference type="Proteomes" id="UP001175147">
    <property type="component" value="Unassembled WGS sequence"/>
</dbReference>
<proteinExistence type="predicted"/>
<name>A0ABT8YW84_9SPIR</name>
<dbReference type="EMBL" id="JAUPBM010000007">
    <property type="protein sequence ID" value="MDO7019399.1"/>
    <property type="molecule type" value="Genomic_DNA"/>
</dbReference>
<sequence length="210" mass="23444">MSILDDYKECKFIAPDKNEMTLILENTSNTFKRKVQSGTVNNVTYAQDEGKDTTQITLDVVFFDYQAKGSEALEILKKKMENYNADIKTNYSNCYEQASYFMGLVSQKASDDKPAYLQHPLYPNKLKVCTVSVKDNTSLIKDVGMSKVSVTFILVDIYGIPPSGSINKSSIGGQFFNVLRPILDAICKKGAEEYSIVNASPEAIVIEEKK</sequence>
<evidence type="ECO:0000313" key="1">
    <source>
        <dbReference type="EMBL" id="MDO7019399.1"/>
    </source>
</evidence>
<comment type="caution">
    <text evidence="1">The sequence shown here is derived from an EMBL/GenBank/DDBJ whole genome shotgun (WGS) entry which is preliminary data.</text>
</comment>
<organism evidence="1 2">
    <name type="scientific">Brachyspira innocens</name>
    <dbReference type="NCBI Taxonomy" id="13264"/>
    <lineage>
        <taxon>Bacteria</taxon>
        <taxon>Pseudomonadati</taxon>
        <taxon>Spirochaetota</taxon>
        <taxon>Spirochaetia</taxon>
        <taxon>Brachyspirales</taxon>
        <taxon>Brachyspiraceae</taxon>
        <taxon>Brachyspira</taxon>
    </lineage>
</organism>
<evidence type="ECO:0000313" key="2">
    <source>
        <dbReference type="Proteomes" id="UP001175147"/>
    </source>
</evidence>